<feature type="chain" id="PRO_5016392935" evidence="1">
    <location>
        <begin position="27"/>
        <end position="83"/>
    </location>
</feature>
<dbReference type="Pfam" id="PF14086">
    <property type="entry name" value="DUF4266"/>
    <property type="match status" value="1"/>
</dbReference>
<evidence type="ECO:0000313" key="4">
    <source>
        <dbReference type="Proteomes" id="UP000247792"/>
    </source>
</evidence>
<dbReference type="Proteomes" id="UP000247792">
    <property type="component" value="Unassembled WGS sequence"/>
</dbReference>
<protein>
    <submittedName>
        <fullName evidence="3">Uncharacterized protein DUF4266</fullName>
    </submittedName>
</protein>
<comment type="caution">
    <text evidence="3">The sequence shown here is derived from an EMBL/GenBank/DDBJ whole genome shotgun (WGS) entry which is preliminary data.</text>
</comment>
<feature type="domain" description="DUF4266" evidence="2">
    <location>
        <begin position="34"/>
        <end position="83"/>
    </location>
</feature>
<sequence length="83" mass="8899">MMQFIHGTYVRKLVLLGLVLSCSACGNMQLVQAVQPWEKGKLAKKEMTFTHDALENKFAEHTYSSKESAFGGTGVGGGGCGCN</sequence>
<feature type="signal peptide" evidence="1">
    <location>
        <begin position="1"/>
        <end position="26"/>
    </location>
</feature>
<reference evidence="3 4" key="1">
    <citation type="submission" date="2018-05" db="EMBL/GenBank/DDBJ databases">
        <title>Genomic Encyclopedia of Type Strains, Phase IV (KMG-IV): sequencing the most valuable type-strain genomes for metagenomic binning, comparative biology and taxonomic classification.</title>
        <authorList>
            <person name="Goeker M."/>
        </authorList>
    </citation>
    <scope>NUCLEOTIDE SEQUENCE [LARGE SCALE GENOMIC DNA]</scope>
    <source>
        <strain evidence="3 4">DSM 19792</strain>
    </source>
</reference>
<gene>
    <name evidence="3" type="ORF">DFR42_102138</name>
</gene>
<proteinExistence type="predicted"/>
<dbReference type="EMBL" id="QJKB01000002">
    <property type="protein sequence ID" value="PXX44926.1"/>
    <property type="molecule type" value="Genomic_DNA"/>
</dbReference>
<name>A0A318JBH3_9BURK</name>
<dbReference type="InterPro" id="IPR025362">
    <property type="entry name" value="DUF4266"/>
</dbReference>
<dbReference type="RefSeq" id="WP_245936877.1">
    <property type="nucleotide sequence ID" value="NZ_QJKB01000002.1"/>
</dbReference>
<accession>A0A318JBH3</accession>
<evidence type="ECO:0000256" key="1">
    <source>
        <dbReference type="SAM" id="SignalP"/>
    </source>
</evidence>
<organism evidence="3 4">
    <name type="scientific">Undibacterium pigrum</name>
    <dbReference type="NCBI Taxonomy" id="401470"/>
    <lineage>
        <taxon>Bacteria</taxon>
        <taxon>Pseudomonadati</taxon>
        <taxon>Pseudomonadota</taxon>
        <taxon>Betaproteobacteria</taxon>
        <taxon>Burkholderiales</taxon>
        <taxon>Oxalobacteraceae</taxon>
        <taxon>Undibacterium</taxon>
    </lineage>
</organism>
<keyword evidence="4" id="KW-1185">Reference proteome</keyword>
<evidence type="ECO:0000259" key="2">
    <source>
        <dbReference type="Pfam" id="PF14086"/>
    </source>
</evidence>
<evidence type="ECO:0000313" key="3">
    <source>
        <dbReference type="EMBL" id="PXX44926.1"/>
    </source>
</evidence>
<dbReference type="AlphaFoldDB" id="A0A318JBH3"/>
<keyword evidence="1" id="KW-0732">Signal</keyword>